<name>A0A484L3R9_9ASTE</name>
<dbReference type="OrthoDB" id="1845088at2759"/>
<sequence length="142" mass="15486">MCTQPYIPTQVFIEAGEVSFHTEDVVVEEEPLAGPLLLRTVVVASLVGEHLVVARTLVEGVMRLVTMLFAFYANQSPTPNENWFLNTGANTDVTPDLSRLYSYSPYSGIENVTSAGGHSLPIAHVGSDSRQLHSLGEVQRPM</sequence>
<keyword evidence="2" id="KW-1185">Reference proteome</keyword>
<protein>
    <submittedName>
        <fullName evidence="1">Uncharacterized protein</fullName>
    </submittedName>
</protein>
<accession>A0A484L3R9</accession>
<dbReference type="AlphaFoldDB" id="A0A484L3R9"/>
<gene>
    <name evidence="1" type="ORF">CCAM_LOCUS12745</name>
</gene>
<evidence type="ECO:0000313" key="2">
    <source>
        <dbReference type="Proteomes" id="UP000595140"/>
    </source>
</evidence>
<organism evidence="1 2">
    <name type="scientific">Cuscuta campestris</name>
    <dbReference type="NCBI Taxonomy" id="132261"/>
    <lineage>
        <taxon>Eukaryota</taxon>
        <taxon>Viridiplantae</taxon>
        <taxon>Streptophyta</taxon>
        <taxon>Embryophyta</taxon>
        <taxon>Tracheophyta</taxon>
        <taxon>Spermatophyta</taxon>
        <taxon>Magnoliopsida</taxon>
        <taxon>eudicotyledons</taxon>
        <taxon>Gunneridae</taxon>
        <taxon>Pentapetalae</taxon>
        <taxon>asterids</taxon>
        <taxon>lamiids</taxon>
        <taxon>Solanales</taxon>
        <taxon>Convolvulaceae</taxon>
        <taxon>Cuscuteae</taxon>
        <taxon>Cuscuta</taxon>
        <taxon>Cuscuta subgen. Grammica</taxon>
        <taxon>Cuscuta sect. Cleistogrammica</taxon>
    </lineage>
</organism>
<dbReference type="Proteomes" id="UP000595140">
    <property type="component" value="Unassembled WGS sequence"/>
</dbReference>
<reference evidence="1 2" key="1">
    <citation type="submission" date="2018-04" db="EMBL/GenBank/DDBJ databases">
        <authorList>
            <person name="Vogel A."/>
        </authorList>
    </citation>
    <scope>NUCLEOTIDE SEQUENCE [LARGE SCALE GENOMIC DNA]</scope>
</reference>
<evidence type="ECO:0000313" key="1">
    <source>
        <dbReference type="EMBL" id="VFQ70969.1"/>
    </source>
</evidence>
<proteinExistence type="predicted"/>
<dbReference type="EMBL" id="OOIL02000988">
    <property type="protein sequence ID" value="VFQ70969.1"/>
    <property type="molecule type" value="Genomic_DNA"/>
</dbReference>